<dbReference type="EMBL" id="CP000252">
    <property type="protein sequence ID" value="ABC78542.1"/>
    <property type="molecule type" value="Genomic_DNA"/>
</dbReference>
<dbReference type="HOGENOM" id="CLU_102444_0_0_7"/>
<sequence>MAITLDDIKKLSPQKKALLVGGLFLLIAYFHWFYFLSPSLEARSNLKTKQEELSQKVEEKQRIADQKKKYMKEVALLKQKYELAMAKLPEKKDMPLLLYDIALAGKNAGVDSVLFEPVTVKAADEKGNDNKQGAGKGNAQKPPGAKKPGGKDAEPEKFYEEIPVKMTVVGRFHNTVLFFDKVARLPRIVTVDEISMEEARDSKGKGRILSTACTIKTYMFLEKKDEQAKKTTEKKP</sequence>
<organism evidence="4 5">
    <name type="scientific">Syntrophus aciditrophicus (strain SB)</name>
    <dbReference type="NCBI Taxonomy" id="56780"/>
    <lineage>
        <taxon>Bacteria</taxon>
        <taxon>Pseudomonadati</taxon>
        <taxon>Thermodesulfobacteriota</taxon>
        <taxon>Syntrophia</taxon>
        <taxon>Syntrophales</taxon>
        <taxon>Syntrophaceae</taxon>
        <taxon>Syntrophus</taxon>
    </lineage>
</organism>
<dbReference type="AlphaFoldDB" id="Q2LWT0"/>
<name>Q2LWT0_SYNAS</name>
<evidence type="ECO:0000256" key="3">
    <source>
        <dbReference type="SAM" id="Phobius"/>
    </source>
</evidence>
<keyword evidence="3" id="KW-0472">Membrane</keyword>
<feature type="coiled-coil region" evidence="1">
    <location>
        <begin position="43"/>
        <end position="87"/>
    </location>
</feature>
<dbReference type="KEGG" id="sat:SYN_01774"/>
<keyword evidence="3" id="KW-1133">Transmembrane helix</keyword>
<feature type="region of interest" description="Disordered" evidence="2">
    <location>
        <begin position="125"/>
        <end position="154"/>
    </location>
</feature>
<dbReference type="eggNOG" id="COG3167">
    <property type="taxonomic scope" value="Bacteria"/>
</dbReference>
<dbReference type="PANTHER" id="PTHR39555">
    <property type="entry name" value="FIMBRIAL ASSEMBLY PROTEIN PILO-LIKE PROTEIN-RELATED"/>
    <property type="match status" value="1"/>
</dbReference>
<dbReference type="GO" id="GO:0043683">
    <property type="term" value="P:type IV pilus assembly"/>
    <property type="evidence" value="ECO:0007669"/>
    <property type="project" value="InterPro"/>
</dbReference>
<evidence type="ECO:0000313" key="4">
    <source>
        <dbReference type="EMBL" id="ABC78542.1"/>
    </source>
</evidence>
<keyword evidence="5" id="KW-1185">Reference proteome</keyword>
<reference evidence="4 5" key="1">
    <citation type="journal article" date="2007" name="Proc. Natl. Acad. Sci. U.S.A.">
        <title>The genome of Syntrophus aciditrophicus: life at the thermodynamic limit of microbial growth.</title>
        <authorList>
            <person name="McInerney M.J."/>
            <person name="Rohlin L."/>
            <person name="Mouttaki H."/>
            <person name="Kim U."/>
            <person name="Krupp R.S."/>
            <person name="Rios-Hernandez L."/>
            <person name="Sieber J."/>
            <person name="Struchtemeyer C.G."/>
            <person name="Bhattacharyya A."/>
            <person name="Campbell J.W."/>
            <person name="Gunsalus R.P."/>
        </authorList>
    </citation>
    <scope>NUCLEOTIDE SEQUENCE [LARGE SCALE GENOMIC DNA]</scope>
    <source>
        <strain evidence="4 5">SB</strain>
    </source>
</reference>
<evidence type="ECO:0000256" key="1">
    <source>
        <dbReference type="SAM" id="Coils"/>
    </source>
</evidence>
<protein>
    <submittedName>
        <fullName evidence="4">Pili assembly protein</fullName>
    </submittedName>
</protein>
<dbReference type="Proteomes" id="UP000001933">
    <property type="component" value="Chromosome"/>
</dbReference>
<dbReference type="InParanoid" id="Q2LWT0"/>
<proteinExistence type="predicted"/>
<evidence type="ECO:0000313" key="5">
    <source>
        <dbReference type="Proteomes" id="UP000001933"/>
    </source>
</evidence>
<dbReference type="Pfam" id="PF04350">
    <property type="entry name" value="PilO"/>
    <property type="match status" value="2"/>
</dbReference>
<keyword evidence="1" id="KW-0175">Coiled coil</keyword>
<dbReference type="STRING" id="56780.SYN_01774"/>
<feature type="transmembrane region" description="Helical" evidence="3">
    <location>
        <begin position="17"/>
        <end position="35"/>
    </location>
</feature>
<dbReference type="InterPro" id="IPR014717">
    <property type="entry name" value="Transl_elong_EF1B/ribsomal_bS6"/>
</dbReference>
<keyword evidence="3" id="KW-0812">Transmembrane</keyword>
<dbReference type="RefSeq" id="WP_011418561.1">
    <property type="nucleotide sequence ID" value="NC_007759.1"/>
</dbReference>
<gene>
    <name evidence="4" type="ORF">SYN_01774</name>
</gene>
<dbReference type="PANTHER" id="PTHR39555:SF1">
    <property type="entry name" value="TYPE IV PILUS INNER MEMBRANE COMPONENT PILO"/>
    <property type="match status" value="1"/>
</dbReference>
<dbReference type="Gene3D" id="3.30.70.60">
    <property type="match status" value="1"/>
</dbReference>
<dbReference type="InterPro" id="IPR007445">
    <property type="entry name" value="PilO"/>
</dbReference>
<dbReference type="OrthoDB" id="5502253at2"/>
<dbReference type="GO" id="GO:0043107">
    <property type="term" value="P:type IV pilus-dependent motility"/>
    <property type="evidence" value="ECO:0007669"/>
    <property type="project" value="InterPro"/>
</dbReference>
<evidence type="ECO:0000256" key="2">
    <source>
        <dbReference type="SAM" id="MobiDB-lite"/>
    </source>
</evidence>
<accession>Q2LWT0</accession>